<dbReference type="Pfam" id="PF01152">
    <property type="entry name" value="Bac_globin"/>
    <property type="match status" value="1"/>
</dbReference>
<gene>
    <name evidence="6" type="ORF">K7432_000773</name>
</gene>
<dbReference type="Proteomes" id="UP001479436">
    <property type="component" value="Unassembled WGS sequence"/>
</dbReference>
<keyword evidence="4" id="KW-0408">Iron</keyword>
<dbReference type="CDD" id="cd00454">
    <property type="entry name" value="TrHb1_N"/>
    <property type="match status" value="1"/>
</dbReference>
<evidence type="ECO:0000313" key="6">
    <source>
        <dbReference type="EMBL" id="KAK9728808.1"/>
    </source>
</evidence>
<protein>
    <recommendedName>
        <fullName evidence="8">Group 1 truncated hemoglobin</fullName>
    </recommendedName>
</protein>
<evidence type="ECO:0000256" key="4">
    <source>
        <dbReference type="ARBA" id="ARBA00023004"/>
    </source>
</evidence>
<name>A0ABR2WAQ0_9FUNG</name>
<sequence>MGCDHITSLNIFLIFSTSAAIMKPTSPTPFDEASLAPIVNTFYRYNLADKRINQFFAKINMRALLIMQTKFLTHALSGAGINKKIMSMHHRHLGLQDHHFDAVISNLEKALVDHNVGETEIRGILAAAEGTRESMLGRHTYKTDLE</sequence>
<keyword evidence="5" id="KW-0732">Signal</keyword>
<comment type="caution">
    <text evidence="6">The sequence shown here is derived from an EMBL/GenBank/DDBJ whole genome shotgun (WGS) entry which is preliminary data.</text>
</comment>
<evidence type="ECO:0000256" key="2">
    <source>
        <dbReference type="ARBA" id="ARBA00022617"/>
    </source>
</evidence>
<evidence type="ECO:0000256" key="3">
    <source>
        <dbReference type="ARBA" id="ARBA00022723"/>
    </source>
</evidence>
<dbReference type="EMBL" id="JASJQH010006890">
    <property type="protein sequence ID" value="KAK9728808.1"/>
    <property type="molecule type" value="Genomic_DNA"/>
</dbReference>
<keyword evidence="1" id="KW-0813">Transport</keyword>
<accession>A0ABR2WAQ0</accession>
<proteinExistence type="predicted"/>
<dbReference type="InterPro" id="IPR009050">
    <property type="entry name" value="Globin-like_sf"/>
</dbReference>
<evidence type="ECO:0008006" key="8">
    <source>
        <dbReference type="Google" id="ProtNLM"/>
    </source>
</evidence>
<evidence type="ECO:0000313" key="7">
    <source>
        <dbReference type="Proteomes" id="UP001479436"/>
    </source>
</evidence>
<dbReference type="InterPro" id="IPR001486">
    <property type="entry name" value="Hemoglobin_trunc"/>
</dbReference>
<reference evidence="6 7" key="1">
    <citation type="submission" date="2023-04" db="EMBL/GenBank/DDBJ databases">
        <title>Genome of Basidiobolus ranarum AG-B5.</title>
        <authorList>
            <person name="Stajich J.E."/>
            <person name="Carter-House D."/>
            <person name="Gryganskyi A."/>
        </authorList>
    </citation>
    <scope>NUCLEOTIDE SEQUENCE [LARGE SCALE GENOMIC DNA]</scope>
    <source>
        <strain evidence="6 7">AG-B5</strain>
    </source>
</reference>
<dbReference type="InterPro" id="IPR012292">
    <property type="entry name" value="Globin/Proto"/>
</dbReference>
<dbReference type="Gene3D" id="1.10.490.10">
    <property type="entry name" value="Globins"/>
    <property type="match status" value="1"/>
</dbReference>
<organism evidence="6 7">
    <name type="scientific">Basidiobolus ranarum</name>
    <dbReference type="NCBI Taxonomy" id="34480"/>
    <lineage>
        <taxon>Eukaryota</taxon>
        <taxon>Fungi</taxon>
        <taxon>Fungi incertae sedis</taxon>
        <taxon>Zoopagomycota</taxon>
        <taxon>Entomophthoromycotina</taxon>
        <taxon>Basidiobolomycetes</taxon>
        <taxon>Basidiobolales</taxon>
        <taxon>Basidiobolaceae</taxon>
        <taxon>Basidiobolus</taxon>
    </lineage>
</organism>
<dbReference type="SUPFAM" id="SSF46458">
    <property type="entry name" value="Globin-like"/>
    <property type="match status" value="1"/>
</dbReference>
<keyword evidence="2" id="KW-0349">Heme</keyword>
<evidence type="ECO:0000256" key="1">
    <source>
        <dbReference type="ARBA" id="ARBA00022448"/>
    </source>
</evidence>
<feature type="signal peptide" evidence="5">
    <location>
        <begin position="1"/>
        <end position="27"/>
    </location>
</feature>
<keyword evidence="3" id="KW-0479">Metal-binding</keyword>
<evidence type="ECO:0000256" key="5">
    <source>
        <dbReference type="SAM" id="SignalP"/>
    </source>
</evidence>
<feature type="chain" id="PRO_5045363834" description="Group 1 truncated hemoglobin" evidence="5">
    <location>
        <begin position="28"/>
        <end position="146"/>
    </location>
</feature>
<keyword evidence="7" id="KW-1185">Reference proteome</keyword>